<evidence type="ECO:0000256" key="2">
    <source>
        <dbReference type="ARBA" id="ARBA00022692"/>
    </source>
</evidence>
<keyword evidence="4" id="KW-0472">Membrane</keyword>
<organism evidence="6 7">
    <name type="scientific">Aureimonas flava</name>
    <dbReference type="NCBI Taxonomy" id="2320271"/>
    <lineage>
        <taxon>Bacteria</taxon>
        <taxon>Pseudomonadati</taxon>
        <taxon>Pseudomonadota</taxon>
        <taxon>Alphaproteobacteria</taxon>
        <taxon>Hyphomicrobiales</taxon>
        <taxon>Aurantimonadaceae</taxon>
        <taxon>Aureimonas</taxon>
    </lineage>
</organism>
<dbReference type="InterPro" id="IPR010652">
    <property type="entry name" value="DUF1232"/>
</dbReference>
<gene>
    <name evidence="6" type="ORF">D3218_11425</name>
</gene>
<dbReference type="GO" id="GO:0012505">
    <property type="term" value="C:endomembrane system"/>
    <property type="evidence" value="ECO:0007669"/>
    <property type="project" value="UniProtKB-SubCell"/>
</dbReference>
<keyword evidence="2" id="KW-0812">Transmembrane</keyword>
<comment type="caution">
    <text evidence="6">The sequence shown here is derived from an EMBL/GenBank/DDBJ whole genome shotgun (WGS) entry which is preliminary data.</text>
</comment>
<dbReference type="Proteomes" id="UP000265750">
    <property type="component" value="Unassembled WGS sequence"/>
</dbReference>
<evidence type="ECO:0000313" key="6">
    <source>
        <dbReference type="EMBL" id="RIY00995.1"/>
    </source>
</evidence>
<evidence type="ECO:0000256" key="1">
    <source>
        <dbReference type="ARBA" id="ARBA00004127"/>
    </source>
</evidence>
<sequence>MTDQNGSTAGEAPDGTVQIVPTAPDEALVGEILLPGDAAEQARQEQRVRKGFFATLRRAARHIPFMEDVVASYHCALDPATPAASRGVLLAALAYFVLPFDVIPDFIVGLGFTDDVAVLLAAFSAVQKNIRPEHYERARETLKDDPEGSARPA</sequence>
<evidence type="ECO:0000259" key="5">
    <source>
        <dbReference type="Pfam" id="PF06803"/>
    </source>
</evidence>
<reference evidence="7" key="1">
    <citation type="submission" date="2018-09" db="EMBL/GenBank/DDBJ databases">
        <authorList>
            <person name="Tuo L."/>
        </authorList>
    </citation>
    <scope>NUCLEOTIDE SEQUENCE [LARGE SCALE GENOMIC DNA]</scope>
    <source>
        <strain evidence="7">M2BS4Y-1</strain>
    </source>
</reference>
<dbReference type="OrthoDB" id="9813247at2"/>
<evidence type="ECO:0000256" key="3">
    <source>
        <dbReference type="ARBA" id="ARBA00022989"/>
    </source>
</evidence>
<protein>
    <submittedName>
        <fullName evidence="6">DUF1232 domain-containing protein</fullName>
    </submittedName>
</protein>
<proteinExistence type="predicted"/>
<keyword evidence="7" id="KW-1185">Reference proteome</keyword>
<dbReference type="EMBL" id="QYRN01000005">
    <property type="protein sequence ID" value="RIY00995.1"/>
    <property type="molecule type" value="Genomic_DNA"/>
</dbReference>
<evidence type="ECO:0000256" key="4">
    <source>
        <dbReference type="ARBA" id="ARBA00023136"/>
    </source>
</evidence>
<comment type="subcellular location">
    <subcellularLocation>
        <location evidence="1">Endomembrane system</location>
        <topology evidence="1">Multi-pass membrane protein</topology>
    </subcellularLocation>
</comment>
<accession>A0A3A1WTB7</accession>
<dbReference type="Pfam" id="PF06803">
    <property type="entry name" value="DUF1232"/>
    <property type="match status" value="1"/>
</dbReference>
<feature type="domain" description="DUF1232" evidence="5">
    <location>
        <begin position="86"/>
        <end position="120"/>
    </location>
</feature>
<dbReference type="AlphaFoldDB" id="A0A3A1WTB7"/>
<keyword evidence="3" id="KW-1133">Transmembrane helix</keyword>
<evidence type="ECO:0000313" key="7">
    <source>
        <dbReference type="Proteomes" id="UP000265750"/>
    </source>
</evidence>
<name>A0A3A1WTB7_9HYPH</name>
<dbReference type="RefSeq" id="WP_119540197.1">
    <property type="nucleotide sequence ID" value="NZ_QYRN01000005.1"/>
</dbReference>